<evidence type="ECO:0000256" key="6">
    <source>
        <dbReference type="SAM" id="Phobius"/>
    </source>
</evidence>
<dbReference type="AlphaFoldDB" id="A0A3P6TGK7"/>
<dbReference type="OMA" id="RNTLIMH"/>
<dbReference type="Proteomes" id="UP000277928">
    <property type="component" value="Unassembled WGS sequence"/>
</dbReference>
<keyword evidence="5 6" id="KW-0472">Membrane</keyword>
<dbReference type="GO" id="GO:0033013">
    <property type="term" value="P:tetrapyrrole metabolic process"/>
    <property type="evidence" value="ECO:0007669"/>
    <property type="project" value="UniProtKB-ARBA"/>
</dbReference>
<feature type="transmembrane region" description="Helical" evidence="6">
    <location>
        <begin position="95"/>
        <end position="116"/>
    </location>
</feature>
<comment type="similarity">
    <text evidence="2">Belongs to the TspO/BZRP family.</text>
</comment>
<proteinExistence type="inferred from homology"/>
<name>A0A3P6TGK7_LITSI</name>
<dbReference type="OrthoDB" id="8841220at2759"/>
<organism evidence="7 8">
    <name type="scientific">Litomosoides sigmodontis</name>
    <name type="common">Filarial nematode worm</name>
    <dbReference type="NCBI Taxonomy" id="42156"/>
    <lineage>
        <taxon>Eukaryota</taxon>
        <taxon>Metazoa</taxon>
        <taxon>Ecdysozoa</taxon>
        <taxon>Nematoda</taxon>
        <taxon>Chromadorea</taxon>
        <taxon>Rhabditida</taxon>
        <taxon>Spirurina</taxon>
        <taxon>Spiruromorpha</taxon>
        <taxon>Filarioidea</taxon>
        <taxon>Onchocercidae</taxon>
        <taxon>Litomosoides</taxon>
    </lineage>
</organism>
<protein>
    <recommendedName>
        <fullName evidence="9">TspO/MBR family protein</fullName>
    </recommendedName>
</protein>
<comment type="subcellular location">
    <subcellularLocation>
        <location evidence="1">Membrane</location>
        <topology evidence="1">Multi-pass membrane protein</topology>
    </subcellularLocation>
</comment>
<reference evidence="7 8" key="1">
    <citation type="submission" date="2018-08" db="EMBL/GenBank/DDBJ databases">
        <authorList>
            <person name="Laetsch R D."/>
            <person name="Stevens L."/>
            <person name="Kumar S."/>
            <person name="Blaxter L. M."/>
        </authorList>
    </citation>
    <scope>NUCLEOTIDE SEQUENCE [LARGE SCALE GENOMIC DNA]</scope>
</reference>
<feature type="transmembrane region" description="Helical" evidence="6">
    <location>
        <begin position="155"/>
        <end position="175"/>
    </location>
</feature>
<dbReference type="PANTHER" id="PTHR10057:SF0">
    <property type="entry name" value="TRANSLOCATOR PROTEIN"/>
    <property type="match status" value="1"/>
</dbReference>
<dbReference type="Pfam" id="PF03073">
    <property type="entry name" value="TspO_MBR"/>
    <property type="match status" value="1"/>
</dbReference>
<gene>
    <name evidence="7" type="ORF">NLS_LOCUS6589</name>
</gene>
<keyword evidence="4 6" id="KW-1133">Transmembrane helix</keyword>
<keyword evidence="3 6" id="KW-0812">Transmembrane</keyword>
<sequence>MLQEPLHHLIVAMTERLFMHRYDDNIRGVSSYGYGAKHAVMGSVWTSEDTKRAFLFSLVPGGLSICAAALLRKEKNLIEWWSASKKPKWVPQNPVVYGAINVVTIAPAGWASYMAYKYGGGLANNNTKLALVLYGGSMICAFLTVPLVKKKKYNCLCHNTIIMHLTGAGAALVFFKINHKAGLLLVPYVLWTGFYAYLTYVMNKTDASECVLTEQ</sequence>
<evidence type="ECO:0000256" key="1">
    <source>
        <dbReference type="ARBA" id="ARBA00004141"/>
    </source>
</evidence>
<dbReference type="PANTHER" id="PTHR10057">
    <property type="entry name" value="PERIPHERAL-TYPE BENZODIAZEPINE RECEPTOR"/>
    <property type="match status" value="1"/>
</dbReference>
<evidence type="ECO:0000313" key="8">
    <source>
        <dbReference type="Proteomes" id="UP000277928"/>
    </source>
</evidence>
<evidence type="ECO:0000256" key="4">
    <source>
        <dbReference type="ARBA" id="ARBA00022989"/>
    </source>
</evidence>
<evidence type="ECO:0000313" key="7">
    <source>
        <dbReference type="EMBL" id="VDK84297.1"/>
    </source>
</evidence>
<feature type="transmembrane region" description="Helical" evidence="6">
    <location>
        <begin position="181"/>
        <end position="198"/>
    </location>
</feature>
<feature type="transmembrane region" description="Helical" evidence="6">
    <location>
        <begin position="128"/>
        <end position="148"/>
    </location>
</feature>
<dbReference type="Gene3D" id="1.20.1260.100">
    <property type="entry name" value="TspO/MBR protein"/>
    <property type="match status" value="1"/>
</dbReference>
<evidence type="ECO:0008006" key="9">
    <source>
        <dbReference type="Google" id="ProtNLM"/>
    </source>
</evidence>
<dbReference type="GO" id="GO:0005741">
    <property type="term" value="C:mitochondrial outer membrane"/>
    <property type="evidence" value="ECO:0007669"/>
    <property type="project" value="TreeGrafter"/>
</dbReference>
<dbReference type="CDD" id="cd15904">
    <property type="entry name" value="TSPO_MBR"/>
    <property type="match status" value="1"/>
</dbReference>
<evidence type="ECO:0000256" key="3">
    <source>
        <dbReference type="ARBA" id="ARBA00022692"/>
    </source>
</evidence>
<feature type="transmembrane region" description="Helical" evidence="6">
    <location>
        <begin position="53"/>
        <end position="71"/>
    </location>
</feature>
<dbReference type="InterPro" id="IPR004307">
    <property type="entry name" value="TspO_MBR"/>
</dbReference>
<evidence type="ECO:0000256" key="5">
    <source>
        <dbReference type="ARBA" id="ARBA00023136"/>
    </source>
</evidence>
<evidence type="ECO:0000256" key="2">
    <source>
        <dbReference type="ARBA" id="ARBA00007524"/>
    </source>
</evidence>
<accession>A0A3P6TGK7</accession>
<dbReference type="EMBL" id="UYRX01000595">
    <property type="protein sequence ID" value="VDK84297.1"/>
    <property type="molecule type" value="Genomic_DNA"/>
</dbReference>
<dbReference type="InterPro" id="IPR038330">
    <property type="entry name" value="TspO/MBR-related_sf"/>
</dbReference>
<dbReference type="STRING" id="42156.A0A3P6TGK7"/>
<keyword evidence="8" id="KW-1185">Reference proteome</keyword>